<dbReference type="PANTHER" id="PTHR37955:SF1">
    <property type="entry name" value="DEP DOMAIN-CONTAINING PROTEIN"/>
    <property type="match status" value="1"/>
</dbReference>
<feature type="transmembrane region" description="Helical" evidence="2">
    <location>
        <begin position="274"/>
        <end position="299"/>
    </location>
</feature>
<feature type="transmembrane region" description="Helical" evidence="2">
    <location>
        <begin position="156"/>
        <end position="176"/>
    </location>
</feature>
<keyword evidence="2" id="KW-1133">Transmembrane helix</keyword>
<accession>A0ABR6TMZ7</accession>
<dbReference type="InterPro" id="IPR038665">
    <property type="entry name" value="Voltage-dep_anion_channel_sf"/>
</dbReference>
<feature type="coiled-coil region" evidence="1">
    <location>
        <begin position="330"/>
        <end position="364"/>
    </location>
</feature>
<evidence type="ECO:0000313" key="3">
    <source>
        <dbReference type="EMBL" id="MBC2576513.1"/>
    </source>
</evidence>
<organism evidence="3 4">
    <name type="scientific">Peptostreptococcus canis</name>
    <dbReference type="NCBI Taxonomy" id="1159213"/>
    <lineage>
        <taxon>Bacteria</taxon>
        <taxon>Bacillati</taxon>
        <taxon>Bacillota</taxon>
        <taxon>Clostridia</taxon>
        <taxon>Peptostreptococcales</taxon>
        <taxon>Peptostreptococcaceae</taxon>
        <taxon>Peptostreptococcus</taxon>
    </lineage>
</organism>
<evidence type="ECO:0000313" key="4">
    <source>
        <dbReference type="Proteomes" id="UP000713904"/>
    </source>
</evidence>
<keyword evidence="2" id="KW-0812">Transmembrane</keyword>
<dbReference type="Proteomes" id="UP000713904">
    <property type="component" value="Unassembled WGS sequence"/>
</dbReference>
<evidence type="ECO:0000256" key="2">
    <source>
        <dbReference type="SAM" id="Phobius"/>
    </source>
</evidence>
<feature type="transmembrane region" description="Helical" evidence="2">
    <location>
        <begin position="130"/>
        <end position="150"/>
    </location>
</feature>
<dbReference type="RefSeq" id="WP_185624535.1">
    <property type="nucleotide sequence ID" value="NZ_JABGBW010000006.1"/>
</dbReference>
<dbReference type="Gene3D" id="1.50.10.150">
    <property type="entry name" value="Voltage-dependent anion channel"/>
    <property type="match status" value="1"/>
</dbReference>
<evidence type="ECO:0008006" key="5">
    <source>
        <dbReference type="Google" id="ProtNLM"/>
    </source>
</evidence>
<reference evidence="3 4" key="1">
    <citation type="submission" date="2020-05" db="EMBL/GenBank/DDBJ databases">
        <title>Draft genome of xy-202 and genomic insight in genome of the genus Peptostreptococcus.</title>
        <authorList>
            <person name="Zhang Z."/>
        </authorList>
    </citation>
    <scope>NUCLEOTIDE SEQUENCE [LARGE SCALE GENOMIC DNA]</scope>
    <source>
        <strain evidence="3 4">DSM 27025</strain>
    </source>
</reference>
<name>A0ABR6TMZ7_9FIRM</name>
<feature type="transmembrane region" description="Helical" evidence="2">
    <location>
        <begin position="32"/>
        <end position="53"/>
    </location>
</feature>
<keyword evidence="4" id="KW-1185">Reference proteome</keyword>
<gene>
    <name evidence="3" type="ORF">HLB29_07410</name>
</gene>
<feature type="transmembrane region" description="Helical" evidence="2">
    <location>
        <begin position="7"/>
        <end position="26"/>
    </location>
</feature>
<dbReference type="EMBL" id="JABGBW010000006">
    <property type="protein sequence ID" value="MBC2576513.1"/>
    <property type="molecule type" value="Genomic_DNA"/>
</dbReference>
<proteinExistence type="predicted"/>
<sequence length="418" mass="47767">MKDYTSRIPLPITALALGWVILGTVFQGEIPFLRDVCMVISLLLLLMTMTRVIRHPRSFYASLKSPIGLSMFSSFSLTLIMISVWMKGIFGKSNFYIWVAGVVLHTIIFIIFTVKYFINIKDTKVYATWFLIYTGLGMAIITCRDFGMIIFGKFTFAMIVITTLIISPFVIFSMFLNGKSEKNAAKPFFSLITIPLGIIIPAYIFTAETISIGKLMIMFYMLQILFVIVLLSIFIQIFNGFYSSWSCYTLSSSITLYATSVLNNLMSHNRQYDFLQMFVVVEYVIVFTICLAVLFAYLVNIISGPGFISAKLNLDSNEKIQKAKKKIAINRRNDIEKKKEERLIKRAERRNRASEDSAKELLDKYRELSKISSDNVIDDNLESCNVNENKKIIDDDSKEYKTIGDTGEKNSDFFDLID</sequence>
<feature type="transmembrane region" description="Helical" evidence="2">
    <location>
        <begin position="65"/>
        <end position="89"/>
    </location>
</feature>
<dbReference type="InterPro" id="IPR052951">
    <property type="entry name" value="Tellurite_res_ion_channel"/>
</dbReference>
<feature type="transmembrane region" description="Helical" evidence="2">
    <location>
        <begin position="217"/>
        <end position="238"/>
    </location>
</feature>
<evidence type="ECO:0000256" key="1">
    <source>
        <dbReference type="SAM" id="Coils"/>
    </source>
</evidence>
<feature type="transmembrane region" description="Helical" evidence="2">
    <location>
        <begin position="188"/>
        <end position="205"/>
    </location>
</feature>
<keyword evidence="2" id="KW-0472">Membrane</keyword>
<keyword evidence="1" id="KW-0175">Coiled coil</keyword>
<feature type="transmembrane region" description="Helical" evidence="2">
    <location>
        <begin position="95"/>
        <end position="118"/>
    </location>
</feature>
<protein>
    <recommendedName>
        <fullName evidence="5">Exfoliative toxin A/B</fullName>
    </recommendedName>
</protein>
<dbReference type="PANTHER" id="PTHR37955">
    <property type="entry name" value="TELLURITE RESISTANCE PROTEIN TEHA"/>
    <property type="match status" value="1"/>
</dbReference>
<comment type="caution">
    <text evidence="3">The sequence shown here is derived from an EMBL/GenBank/DDBJ whole genome shotgun (WGS) entry which is preliminary data.</text>
</comment>